<evidence type="ECO:0000256" key="3">
    <source>
        <dbReference type="ARBA" id="ARBA00022679"/>
    </source>
</evidence>
<dbReference type="Pfam" id="PF13578">
    <property type="entry name" value="Methyltransf_24"/>
    <property type="match status" value="1"/>
</dbReference>
<dbReference type="AlphaFoldDB" id="A0AAD7XPW9"/>
<evidence type="ECO:0000313" key="6">
    <source>
        <dbReference type="Proteomes" id="UP001230188"/>
    </source>
</evidence>
<evidence type="ECO:0000256" key="2">
    <source>
        <dbReference type="ARBA" id="ARBA00022676"/>
    </source>
</evidence>
<proteinExistence type="inferred from homology"/>
<gene>
    <name evidence="5" type="ORF">CTAYLR_008950</name>
</gene>
<dbReference type="EMBL" id="JAQMWT010000043">
    <property type="protein sequence ID" value="KAJ8612699.1"/>
    <property type="molecule type" value="Genomic_DNA"/>
</dbReference>
<dbReference type="SUPFAM" id="SSF53448">
    <property type="entry name" value="Nucleotide-diphospho-sugar transferases"/>
    <property type="match status" value="2"/>
</dbReference>
<dbReference type="InterPro" id="IPR002495">
    <property type="entry name" value="Glyco_trans_8"/>
</dbReference>
<dbReference type="Pfam" id="PF00535">
    <property type="entry name" value="Glycos_transf_2"/>
    <property type="match status" value="1"/>
</dbReference>
<sequence length="1007" mass="112536">MRARKNTRGSRVEIWPRFSADAMHELKKAARVFDLVYIDGSHHRLEVMDDAVAAWRCLDDEGCIIFDDYEWDLEDESTMKHPRVAIDSFVELVKPQGVVVYKGYQLIVKKDSGGLRHHVQHPASQPFIIAMVTDDAYACATAVAVRSAIGHCSEPRMLVFVVVDEGLSTQWRADLERVALDASSKLVFVAGPRSCQPTWSRIYLDQLIPTDATILYLDVDVLCRRDLLELRDRYAALTTFAAVVDFGIRGEFNAGVMLLNLGRMRHDFGPTLRARASEFENDQALLNSVVDCWTPLPPQWNAQGLGTYARFRTRSELDFPRLFTESEFESIEKDPYIVHFTGSPRFSIDQRAKYAPSPVKPWVPGCSNPYKREWFEVKQHGFNLPLPVSTPVTDAVKEALEIVASATTVEDNNDGCPIPILESEKQLLVQARALVNSQFHQTCLHSHDVGVVLPLRCTEECPPRIWTEHLTRCFAGALSRVKLYIGVDYDDVLWERSHEASTRSRLAGIVSLSVHKFPPTKPAAICAIWASLAREAVDDGCSYVFLWGDDVSIVPDGTLLLEVERELPPDGVGVVAPLDAVDSSVPTFPIFTKRHLELFNWPFPIEFVNQDADPYIFELYRRVGRATILTGVTVVNKRGGPVSCLSCNPCSPPLYDRQPLPEWKNKFLEPNAAVLAKKLDAGVVTIDVVIPTVRTPIDLIKQALSCPVPPNADIKFIVIVDTPSASNIDELRLLQGPNCRVRVNKTNIGAPMSRNRGLEEACAEWVLFLDDDAALTEECLRAYVDRLARDDEDTRVAGLVGTVELPLTDNILHEGTRMSDITFFFNLPSWMGDEVPWGVTANLLVKRSAAITFDPVFAKSGGGEDVDFCIRQTKKMGLPLGRVADAVVVHEWWPAETTPAYVSHFWNWTTGDGYLLYRHSEFVYLNFPNVIEYSLALFILFPWFPASCLKYLVAVWLVEFVCETTRALRGPESTHLSKSRRLAAAVVSVAIKNVVDAGHAAVSRPSG</sequence>
<dbReference type="InterPro" id="IPR029063">
    <property type="entry name" value="SAM-dependent_MTases_sf"/>
</dbReference>
<dbReference type="InterPro" id="IPR029044">
    <property type="entry name" value="Nucleotide-diphossugar_trans"/>
</dbReference>
<protein>
    <recommendedName>
        <fullName evidence="4">Glycosyltransferase 2-like domain-containing protein</fullName>
    </recommendedName>
</protein>
<name>A0AAD7XPW9_9STRA</name>
<dbReference type="Gene3D" id="3.90.550.10">
    <property type="entry name" value="Spore Coat Polysaccharide Biosynthesis Protein SpsA, Chain A"/>
    <property type="match status" value="2"/>
</dbReference>
<dbReference type="Gene3D" id="3.40.50.150">
    <property type="entry name" value="Vaccinia Virus protein VP39"/>
    <property type="match status" value="1"/>
</dbReference>
<dbReference type="GO" id="GO:0016757">
    <property type="term" value="F:glycosyltransferase activity"/>
    <property type="evidence" value="ECO:0007669"/>
    <property type="project" value="UniProtKB-KW"/>
</dbReference>
<feature type="domain" description="Glycosyltransferase 2-like" evidence="4">
    <location>
        <begin position="711"/>
        <end position="797"/>
    </location>
</feature>
<dbReference type="Proteomes" id="UP001230188">
    <property type="component" value="Unassembled WGS sequence"/>
</dbReference>
<dbReference type="Pfam" id="PF01501">
    <property type="entry name" value="Glyco_transf_8"/>
    <property type="match status" value="1"/>
</dbReference>
<dbReference type="PANTHER" id="PTHR43179">
    <property type="entry name" value="RHAMNOSYLTRANSFERASE WBBL"/>
    <property type="match status" value="1"/>
</dbReference>
<keyword evidence="3" id="KW-0808">Transferase</keyword>
<dbReference type="PANTHER" id="PTHR43179:SF12">
    <property type="entry name" value="GALACTOFURANOSYLTRANSFERASE GLFT2"/>
    <property type="match status" value="1"/>
</dbReference>
<keyword evidence="6" id="KW-1185">Reference proteome</keyword>
<accession>A0AAD7XPW9</accession>
<comment type="caution">
    <text evidence="5">The sequence shown here is derived from an EMBL/GenBank/DDBJ whole genome shotgun (WGS) entry which is preliminary data.</text>
</comment>
<dbReference type="InterPro" id="IPR001173">
    <property type="entry name" value="Glyco_trans_2-like"/>
</dbReference>
<dbReference type="SUPFAM" id="SSF53335">
    <property type="entry name" value="S-adenosyl-L-methionine-dependent methyltransferases"/>
    <property type="match status" value="1"/>
</dbReference>
<evidence type="ECO:0000313" key="5">
    <source>
        <dbReference type="EMBL" id="KAJ8612699.1"/>
    </source>
</evidence>
<keyword evidence="2" id="KW-0328">Glycosyltransferase</keyword>
<organism evidence="5 6">
    <name type="scientific">Chrysophaeum taylorii</name>
    <dbReference type="NCBI Taxonomy" id="2483200"/>
    <lineage>
        <taxon>Eukaryota</taxon>
        <taxon>Sar</taxon>
        <taxon>Stramenopiles</taxon>
        <taxon>Ochrophyta</taxon>
        <taxon>Pelagophyceae</taxon>
        <taxon>Pelagomonadales</taxon>
        <taxon>Pelagomonadaceae</taxon>
        <taxon>Chrysophaeum</taxon>
    </lineage>
</organism>
<evidence type="ECO:0000256" key="1">
    <source>
        <dbReference type="ARBA" id="ARBA00006739"/>
    </source>
</evidence>
<evidence type="ECO:0000259" key="4">
    <source>
        <dbReference type="Pfam" id="PF00535"/>
    </source>
</evidence>
<comment type="similarity">
    <text evidence="1">Belongs to the glycosyltransferase 2 family.</text>
</comment>
<reference evidence="5" key="1">
    <citation type="submission" date="2023-01" db="EMBL/GenBank/DDBJ databases">
        <title>Metagenome sequencing of chrysophaentin producing Chrysophaeum taylorii.</title>
        <authorList>
            <person name="Davison J."/>
            <person name="Bewley C."/>
        </authorList>
    </citation>
    <scope>NUCLEOTIDE SEQUENCE</scope>
    <source>
        <strain evidence="5">NIES-1699</strain>
    </source>
</reference>